<dbReference type="PROSITE" id="PS50267">
    <property type="entry name" value="NA_NEUROTRAN_SYMP_3"/>
    <property type="match status" value="1"/>
</dbReference>
<feature type="transmembrane region" description="Helical" evidence="7">
    <location>
        <begin position="46"/>
        <end position="66"/>
    </location>
</feature>
<dbReference type="Proteomes" id="UP000028073">
    <property type="component" value="Unassembled WGS sequence"/>
</dbReference>
<dbReference type="Pfam" id="PF00209">
    <property type="entry name" value="SNF"/>
    <property type="match status" value="2"/>
</dbReference>
<dbReference type="PANTHER" id="PTHR42948">
    <property type="entry name" value="TRANSPORTER"/>
    <property type="match status" value="1"/>
</dbReference>
<feature type="transmembrane region" description="Helical" evidence="7">
    <location>
        <begin position="262"/>
        <end position="284"/>
    </location>
</feature>
<keyword evidence="9" id="KW-1185">Reference proteome</keyword>
<feature type="transmembrane region" description="Helical" evidence="7">
    <location>
        <begin position="103"/>
        <end position="125"/>
    </location>
</feature>
<dbReference type="InterPro" id="IPR037272">
    <property type="entry name" value="SNS_sf"/>
</dbReference>
<evidence type="ECO:0000313" key="8">
    <source>
        <dbReference type="EMBL" id="KEQ16920.1"/>
    </source>
</evidence>
<dbReference type="OrthoDB" id="9762833at2"/>
<keyword evidence="3 6" id="KW-0812">Transmembrane</keyword>
<keyword evidence="4 7" id="KW-1133">Transmembrane helix</keyword>
<dbReference type="eggNOG" id="COG0733">
    <property type="taxonomic scope" value="Bacteria"/>
</dbReference>
<dbReference type="InterPro" id="IPR047218">
    <property type="entry name" value="YocR/YhdH-like"/>
</dbReference>
<evidence type="ECO:0000256" key="4">
    <source>
        <dbReference type="ARBA" id="ARBA00022989"/>
    </source>
</evidence>
<evidence type="ECO:0000256" key="6">
    <source>
        <dbReference type="RuleBase" id="RU003732"/>
    </source>
</evidence>
<evidence type="ECO:0000256" key="3">
    <source>
        <dbReference type="ARBA" id="ARBA00022692"/>
    </source>
</evidence>
<dbReference type="PRINTS" id="PR00176">
    <property type="entry name" value="NANEUSMPORT"/>
</dbReference>
<dbReference type="PANTHER" id="PTHR42948:SF1">
    <property type="entry name" value="TRANSPORTER"/>
    <property type="match status" value="1"/>
</dbReference>
<comment type="similarity">
    <text evidence="6">Belongs to the sodium:neurotransmitter symporter (SNF) (TC 2.A.22) family.</text>
</comment>
<comment type="caution">
    <text evidence="8">The sequence shown here is derived from an EMBL/GenBank/DDBJ whole genome shotgun (WGS) entry which is preliminary data.</text>
</comment>
<dbReference type="GO" id="GO:0016020">
    <property type="term" value="C:membrane"/>
    <property type="evidence" value="ECO:0007669"/>
    <property type="project" value="UniProtKB-SubCell"/>
</dbReference>
<feature type="transmembrane region" description="Helical" evidence="7">
    <location>
        <begin position="227"/>
        <end position="250"/>
    </location>
</feature>
<comment type="subcellular location">
    <subcellularLocation>
        <location evidence="1">Membrane</location>
        <topology evidence="1">Multi-pass membrane protein</topology>
    </subcellularLocation>
</comment>
<feature type="transmembrane region" description="Helical" evidence="7">
    <location>
        <begin position="304"/>
        <end position="329"/>
    </location>
</feature>
<feature type="transmembrane region" description="Helical" evidence="7">
    <location>
        <begin position="350"/>
        <end position="374"/>
    </location>
</feature>
<keyword evidence="6" id="KW-0769">Symport</keyword>
<evidence type="ECO:0000256" key="7">
    <source>
        <dbReference type="SAM" id="Phobius"/>
    </source>
</evidence>
<keyword evidence="2 6" id="KW-0813">Transport</keyword>
<gene>
    <name evidence="8" type="ORF">GZ78_19975</name>
</gene>
<evidence type="ECO:0000256" key="2">
    <source>
        <dbReference type="ARBA" id="ARBA00022448"/>
    </source>
</evidence>
<feature type="transmembrane region" description="Helical" evidence="7">
    <location>
        <begin position="17"/>
        <end position="34"/>
    </location>
</feature>
<organism evidence="8 9">
    <name type="scientific">Endozoicomonas numazuensis</name>
    <dbReference type="NCBI Taxonomy" id="1137799"/>
    <lineage>
        <taxon>Bacteria</taxon>
        <taxon>Pseudomonadati</taxon>
        <taxon>Pseudomonadota</taxon>
        <taxon>Gammaproteobacteria</taxon>
        <taxon>Oceanospirillales</taxon>
        <taxon>Endozoicomonadaceae</taxon>
        <taxon>Endozoicomonas</taxon>
    </lineage>
</organism>
<feature type="transmembrane region" description="Helical" evidence="7">
    <location>
        <begin position="433"/>
        <end position="451"/>
    </location>
</feature>
<dbReference type="AlphaFoldDB" id="A0A081NEP7"/>
<dbReference type="PROSITE" id="PS00610">
    <property type="entry name" value="NA_NEUROTRAN_SYMP_1"/>
    <property type="match status" value="1"/>
</dbReference>
<evidence type="ECO:0000256" key="5">
    <source>
        <dbReference type="ARBA" id="ARBA00023136"/>
    </source>
</evidence>
<evidence type="ECO:0000313" key="9">
    <source>
        <dbReference type="Proteomes" id="UP000028073"/>
    </source>
</evidence>
<dbReference type="EMBL" id="JOKH01000004">
    <property type="protein sequence ID" value="KEQ16920.1"/>
    <property type="molecule type" value="Genomic_DNA"/>
</dbReference>
<proteinExistence type="inferred from homology"/>
<reference evidence="8 9" key="1">
    <citation type="submission" date="2014-06" db="EMBL/GenBank/DDBJ databases">
        <title>Whole Genome Sequences of Three Symbiotic Endozoicomonas Bacteria.</title>
        <authorList>
            <person name="Neave M.J."/>
            <person name="Apprill A."/>
            <person name="Voolstra C.R."/>
        </authorList>
    </citation>
    <scope>NUCLEOTIDE SEQUENCE [LARGE SCALE GENOMIC DNA]</scope>
    <source>
        <strain evidence="8 9">DSM 25634</strain>
    </source>
</reference>
<dbReference type="SUPFAM" id="SSF161070">
    <property type="entry name" value="SNF-like"/>
    <property type="match status" value="1"/>
</dbReference>
<protein>
    <recommendedName>
        <fullName evidence="6">Transporter</fullName>
    </recommendedName>
</protein>
<dbReference type="NCBIfam" id="NF037979">
    <property type="entry name" value="Na_transp"/>
    <property type="match status" value="1"/>
</dbReference>
<dbReference type="RefSeq" id="WP_034839200.1">
    <property type="nucleotide sequence ID" value="NZ_JOKH01000004.1"/>
</dbReference>
<accession>A0A081NEP7</accession>
<evidence type="ECO:0000256" key="1">
    <source>
        <dbReference type="ARBA" id="ARBA00004141"/>
    </source>
</evidence>
<feature type="transmembrane region" description="Helical" evidence="7">
    <location>
        <begin position="185"/>
        <end position="207"/>
    </location>
</feature>
<dbReference type="InterPro" id="IPR000175">
    <property type="entry name" value="Na/ntran_symport"/>
</dbReference>
<name>A0A081NEP7_9GAMM</name>
<dbReference type="CDD" id="cd10336">
    <property type="entry name" value="SLC6sbd_Tyt1-Like"/>
    <property type="match status" value="1"/>
</dbReference>
<keyword evidence="5 7" id="KW-0472">Membrane</keyword>
<sequence>MSGQNPAASRKTWNNRWTFMLAAAGSAIGLGNIWKFPYIAGQYGGGAFVMVYLLCIALVGVPLLMAETAIGRSTRLSPLNAMRKLTSDAGVFRGWEVIGWMGMLTGFIILTFYSVVAGWALSYAWDLLTGVFTGMNADQVGGEFEALTASAPRQILWHTLFMAITVFITARGVHKGLEKGLQVMMPTLFVLLFVMLGYSMLATGEFMRGFHFMFDVDFSKITGEAVVAAMGQAFFTLSLGMCALMAYGAYMPANNSIPRTALNVAFLDTLMAIISGLIVFPIVYAHGLEPSAGPGLLFVSLTSAFANMTGGAILGFMFFALVGIAALSSAISLIEPSLAWVTERFGINRVLATCMIGGAIWLVGLGSVFSFNIWADVKFFDKTIFDLAGYMTDVFLLPLGGALTAIFAGWMLKRSVMSNELAMSVGMFNVWRFAIRIIVPAAVALILYTALK</sequence>
<feature type="transmembrane region" description="Helical" evidence="7">
    <location>
        <begin position="394"/>
        <end position="412"/>
    </location>
</feature>
<dbReference type="GO" id="GO:0015293">
    <property type="term" value="F:symporter activity"/>
    <property type="evidence" value="ECO:0007669"/>
    <property type="project" value="UniProtKB-KW"/>
</dbReference>
<feature type="transmembrane region" description="Helical" evidence="7">
    <location>
        <begin position="155"/>
        <end position="173"/>
    </location>
</feature>